<dbReference type="Proteomes" id="UP001228049">
    <property type="component" value="Unassembled WGS sequence"/>
</dbReference>
<name>A0AAD9BW08_DISEL</name>
<dbReference type="AlphaFoldDB" id="A0AAD9BW08"/>
<evidence type="ECO:0000256" key="1">
    <source>
        <dbReference type="SAM" id="MobiDB-lite"/>
    </source>
</evidence>
<dbReference type="EMBL" id="JASDAP010000015">
    <property type="protein sequence ID" value="KAK1891385.1"/>
    <property type="molecule type" value="Genomic_DNA"/>
</dbReference>
<reference evidence="2" key="1">
    <citation type="submission" date="2023-04" db="EMBL/GenBank/DDBJ databases">
        <title>Chromosome-level genome of Chaenocephalus aceratus.</title>
        <authorList>
            <person name="Park H."/>
        </authorList>
    </citation>
    <scope>NUCLEOTIDE SEQUENCE</scope>
    <source>
        <strain evidence="2">DE</strain>
        <tissue evidence="2">Muscle</tissue>
    </source>
</reference>
<sequence length="120" mass="13045">MRHNAARDGASCRINLKLYPKPSERSPGGQKVKSTTPDPRESGSGEELCPERAGLYGQFWEGEQCIELKLAGAERRHATHMNTSPTHGPVPPINQHSARADYTLPLRSRAGFGGILGRLG</sequence>
<feature type="non-terminal residue" evidence="2">
    <location>
        <position position="1"/>
    </location>
</feature>
<evidence type="ECO:0000313" key="2">
    <source>
        <dbReference type="EMBL" id="KAK1891385.1"/>
    </source>
</evidence>
<proteinExistence type="predicted"/>
<keyword evidence="3" id="KW-1185">Reference proteome</keyword>
<accession>A0AAD9BW08</accession>
<gene>
    <name evidence="2" type="ORF">KUDE01_010213</name>
</gene>
<organism evidence="2 3">
    <name type="scientific">Dissostichus eleginoides</name>
    <name type="common">Patagonian toothfish</name>
    <name type="synonym">Dissostichus amissus</name>
    <dbReference type="NCBI Taxonomy" id="100907"/>
    <lineage>
        <taxon>Eukaryota</taxon>
        <taxon>Metazoa</taxon>
        <taxon>Chordata</taxon>
        <taxon>Craniata</taxon>
        <taxon>Vertebrata</taxon>
        <taxon>Euteleostomi</taxon>
        <taxon>Actinopterygii</taxon>
        <taxon>Neopterygii</taxon>
        <taxon>Teleostei</taxon>
        <taxon>Neoteleostei</taxon>
        <taxon>Acanthomorphata</taxon>
        <taxon>Eupercaria</taxon>
        <taxon>Perciformes</taxon>
        <taxon>Notothenioidei</taxon>
        <taxon>Nototheniidae</taxon>
        <taxon>Dissostichus</taxon>
    </lineage>
</organism>
<feature type="region of interest" description="Disordered" evidence="1">
    <location>
        <begin position="1"/>
        <end position="48"/>
    </location>
</feature>
<comment type="caution">
    <text evidence="2">The sequence shown here is derived from an EMBL/GenBank/DDBJ whole genome shotgun (WGS) entry which is preliminary data.</text>
</comment>
<evidence type="ECO:0000313" key="3">
    <source>
        <dbReference type="Proteomes" id="UP001228049"/>
    </source>
</evidence>
<protein>
    <submittedName>
        <fullName evidence="2">Enoyl-CoA hydratase echA6</fullName>
    </submittedName>
</protein>